<reference evidence="2" key="1">
    <citation type="journal article" date="2013" name="Nat. Genet.">
        <title>The duck genome and transcriptome provide insight into an avian influenza virus reservoir species.</title>
        <authorList>
            <person name="Huang Y."/>
            <person name="Li Y."/>
            <person name="Burt D.W."/>
            <person name="Chen H."/>
            <person name="Zhang Y."/>
            <person name="Qian W."/>
            <person name="Kim H."/>
            <person name="Gan S."/>
            <person name="Zhao Y."/>
            <person name="Li J."/>
            <person name="Yi K."/>
            <person name="Feng H."/>
            <person name="Zhu P."/>
            <person name="Li B."/>
            <person name="Liu Q."/>
            <person name="Fairley S."/>
            <person name="Magor K.E."/>
            <person name="Du Z."/>
            <person name="Hu X."/>
            <person name="Goodman L."/>
            <person name="Tafer H."/>
            <person name="Vignal A."/>
            <person name="Lee T."/>
            <person name="Kim K.W."/>
            <person name="Sheng Z."/>
            <person name="An Y."/>
            <person name="Searle S."/>
            <person name="Herrero J."/>
            <person name="Groenen M.A."/>
            <person name="Crooijmans R.P."/>
            <person name="Faraut T."/>
            <person name="Cai Q."/>
            <person name="Webster R.G."/>
            <person name="Aldridge J.R."/>
            <person name="Warren W.C."/>
            <person name="Bartschat S."/>
            <person name="Kehr S."/>
            <person name="Marz M."/>
            <person name="Stadler P.F."/>
            <person name="Smith J."/>
            <person name="Kraus R.H."/>
            <person name="Zhao Y."/>
            <person name="Ren L."/>
            <person name="Fei J."/>
            <person name="Morisson M."/>
            <person name="Kaiser P."/>
            <person name="Griffin D.K."/>
            <person name="Rao M."/>
            <person name="Pitel F."/>
            <person name="Wang J."/>
            <person name="Li N."/>
        </authorList>
    </citation>
    <scope>NUCLEOTIDE SEQUENCE [LARGE SCALE GENOMIC DNA]</scope>
</reference>
<sequence length="126" mass="14096">MHQVRVHFRCADTSRSVCPPAAVPSQERIPDQARTFRATCLVHSRSHSHTKHPLSPESDISTGFATDQYLAGFMYPRSLFDIQAPRLLNPGLSRTPCDHTGGREHQQFSAFDLGLFSEWQLGADFG</sequence>
<evidence type="ECO:0000313" key="1">
    <source>
        <dbReference type="EMBL" id="EOB01590.1"/>
    </source>
</evidence>
<dbReference type="Proteomes" id="UP000296049">
    <property type="component" value="Unassembled WGS sequence"/>
</dbReference>
<organism evidence="1 2">
    <name type="scientific">Anas platyrhynchos</name>
    <name type="common">Mallard</name>
    <name type="synonym">Anas boschas</name>
    <dbReference type="NCBI Taxonomy" id="8839"/>
    <lineage>
        <taxon>Eukaryota</taxon>
        <taxon>Metazoa</taxon>
        <taxon>Chordata</taxon>
        <taxon>Craniata</taxon>
        <taxon>Vertebrata</taxon>
        <taxon>Euteleostomi</taxon>
        <taxon>Archelosauria</taxon>
        <taxon>Archosauria</taxon>
        <taxon>Dinosauria</taxon>
        <taxon>Saurischia</taxon>
        <taxon>Theropoda</taxon>
        <taxon>Coelurosauria</taxon>
        <taxon>Aves</taxon>
        <taxon>Neognathae</taxon>
        <taxon>Galloanserae</taxon>
        <taxon>Anseriformes</taxon>
        <taxon>Anatidae</taxon>
        <taxon>Anatinae</taxon>
        <taxon>Anas</taxon>
    </lineage>
</organism>
<protein>
    <submittedName>
        <fullName evidence="1">Uncharacterized protein</fullName>
    </submittedName>
</protein>
<accession>R0LIU6</accession>
<keyword evidence="2" id="KW-1185">Reference proteome</keyword>
<dbReference type="EMBL" id="KB743072">
    <property type="protein sequence ID" value="EOB01590.1"/>
    <property type="molecule type" value="Genomic_DNA"/>
</dbReference>
<evidence type="ECO:0000313" key="2">
    <source>
        <dbReference type="Proteomes" id="UP000296049"/>
    </source>
</evidence>
<gene>
    <name evidence="1" type="ORF">Anapl_10442</name>
</gene>
<proteinExistence type="predicted"/>
<name>R0LIU6_ANAPL</name>
<dbReference type="AlphaFoldDB" id="R0LIU6"/>